<feature type="region of interest" description="Disordered" evidence="1">
    <location>
        <begin position="1"/>
        <end position="29"/>
    </location>
</feature>
<reference evidence="2" key="1">
    <citation type="submission" date="2018-02" db="EMBL/GenBank/DDBJ databases">
        <title>Rhizophora mucronata_Transcriptome.</title>
        <authorList>
            <person name="Meera S.P."/>
            <person name="Sreeshan A."/>
            <person name="Augustine A."/>
        </authorList>
    </citation>
    <scope>NUCLEOTIDE SEQUENCE</scope>
    <source>
        <tissue evidence="2">Leaf</tissue>
    </source>
</reference>
<protein>
    <submittedName>
        <fullName evidence="2">Uncharacterized protein</fullName>
    </submittedName>
</protein>
<organism evidence="2">
    <name type="scientific">Rhizophora mucronata</name>
    <name type="common">Asiatic mangrove</name>
    <dbReference type="NCBI Taxonomy" id="61149"/>
    <lineage>
        <taxon>Eukaryota</taxon>
        <taxon>Viridiplantae</taxon>
        <taxon>Streptophyta</taxon>
        <taxon>Embryophyta</taxon>
        <taxon>Tracheophyta</taxon>
        <taxon>Spermatophyta</taxon>
        <taxon>Magnoliopsida</taxon>
        <taxon>eudicotyledons</taxon>
        <taxon>Gunneridae</taxon>
        <taxon>Pentapetalae</taxon>
        <taxon>rosids</taxon>
        <taxon>fabids</taxon>
        <taxon>Malpighiales</taxon>
        <taxon>Rhizophoraceae</taxon>
        <taxon>Rhizophora</taxon>
    </lineage>
</organism>
<sequence>MQYAQKTASYLDNLNPPTPTLHPTQNQLHKHQIQNLHFCRHSLPLEL</sequence>
<dbReference type="AlphaFoldDB" id="A0A2P2PJL7"/>
<feature type="compositionally biased region" description="Polar residues" evidence="1">
    <location>
        <begin position="1"/>
        <end position="12"/>
    </location>
</feature>
<proteinExistence type="predicted"/>
<evidence type="ECO:0000256" key="1">
    <source>
        <dbReference type="SAM" id="MobiDB-lite"/>
    </source>
</evidence>
<accession>A0A2P2PJL7</accession>
<name>A0A2P2PJL7_RHIMU</name>
<evidence type="ECO:0000313" key="2">
    <source>
        <dbReference type="EMBL" id="MBX54934.1"/>
    </source>
</evidence>
<dbReference type="EMBL" id="GGEC01074450">
    <property type="protein sequence ID" value="MBX54934.1"/>
    <property type="molecule type" value="Transcribed_RNA"/>
</dbReference>